<feature type="domain" description="ABC transmembrane type-1" evidence="11">
    <location>
        <begin position="27"/>
        <end position="310"/>
    </location>
</feature>
<feature type="transmembrane region" description="Helical" evidence="9">
    <location>
        <begin position="166"/>
        <end position="188"/>
    </location>
</feature>
<keyword evidence="6" id="KW-0067">ATP-binding</keyword>
<dbReference type="SUPFAM" id="SSF90123">
    <property type="entry name" value="ABC transporter transmembrane region"/>
    <property type="match status" value="1"/>
</dbReference>
<evidence type="ECO:0000313" key="13">
    <source>
        <dbReference type="Proteomes" id="UP000264062"/>
    </source>
</evidence>
<keyword evidence="8 9" id="KW-0472">Membrane</keyword>
<dbReference type="SMART" id="SM00382">
    <property type="entry name" value="AAA"/>
    <property type="match status" value="1"/>
</dbReference>
<evidence type="ECO:0000256" key="6">
    <source>
        <dbReference type="ARBA" id="ARBA00022840"/>
    </source>
</evidence>
<name>A0A350H9U9_UNCW3</name>
<dbReference type="PANTHER" id="PTHR43394">
    <property type="entry name" value="ATP-DEPENDENT PERMEASE MDL1, MITOCHONDRIAL"/>
    <property type="match status" value="1"/>
</dbReference>
<keyword evidence="3" id="KW-1003">Cell membrane</keyword>
<dbReference type="Proteomes" id="UP000264062">
    <property type="component" value="Unassembled WGS sequence"/>
</dbReference>
<keyword evidence="2" id="KW-0813">Transport</keyword>
<evidence type="ECO:0000256" key="4">
    <source>
        <dbReference type="ARBA" id="ARBA00022692"/>
    </source>
</evidence>
<comment type="caution">
    <text evidence="12">The sequence shown here is derived from an EMBL/GenBank/DDBJ whole genome shotgun (WGS) entry which is preliminary data.</text>
</comment>
<organism evidence="12 13">
    <name type="scientific">candidate division WOR-3 bacterium</name>
    <dbReference type="NCBI Taxonomy" id="2052148"/>
    <lineage>
        <taxon>Bacteria</taxon>
        <taxon>Bacteria division WOR-3</taxon>
    </lineage>
</organism>
<dbReference type="InterPro" id="IPR011527">
    <property type="entry name" value="ABC1_TM_dom"/>
</dbReference>
<sequence length="587" mass="67232">MMAKRKADFKIILRIIPYFAGEKRLFLIGFASMLFVSIANILDPLIIGHVIDKVIPDKDISHLFLFAGLFVLVIVTAGILTYIQTIVMSRLGVSIITRLKKDLYEHMLKLPISYFDKNPVGALMSRVESDSENVMQLFSSFSIIIIGNFIFFFAMVAVLMFKNPSVTLRIMIPIPILFTAALLMINYLKKYFKRVRELNAEIIAVLTEYIQGISIVQLFNREMMAQNILDMKSKKKFIVERNAAFIEYSFWSLYGFSIEILFIVLVIILLAPKVIAGIMTIGTLVIFLQYGRRIFEPLIQISENLNMIQRSLVSLTRIFSILDIEDESVSFTDRKSPQFNHSIVFENVSFEYKKSEPVLNNINIEIKKNQKIALVGASGSGKTTTVLLLCGFYHPTKGRILIDGIDLKTMNIYEWRKKIGLVMQDIFMFPGNILENVRIYDDKIDEERVMSALKKVQIDETVLRGDGIFRELSERAQNISTGERQLLSFARAIVFSPELIVLDEATSSVDPRTERRIRDAMDDMLKDRTSLIVAHRLSTVLNADKIYLFQDGEIISEGDHLRLMEKSPEYTKLVNLQFLSGKENEDR</sequence>
<dbReference type="PANTHER" id="PTHR43394:SF1">
    <property type="entry name" value="ATP-BINDING CASSETTE SUB-FAMILY B MEMBER 10, MITOCHONDRIAL"/>
    <property type="match status" value="1"/>
</dbReference>
<dbReference type="EMBL" id="DMZY01000117">
    <property type="protein sequence ID" value="HAV92315.1"/>
    <property type="molecule type" value="Genomic_DNA"/>
</dbReference>
<dbReference type="Pfam" id="PF00005">
    <property type="entry name" value="ABC_tran"/>
    <property type="match status" value="1"/>
</dbReference>
<dbReference type="GO" id="GO:0005886">
    <property type="term" value="C:plasma membrane"/>
    <property type="evidence" value="ECO:0007669"/>
    <property type="project" value="UniProtKB-SubCell"/>
</dbReference>
<evidence type="ECO:0000256" key="3">
    <source>
        <dbReference type="ARBA" id="ARBA00022475"/>
    </source>
</evidence>
<proteinExistence type="predicted"/>
<dbReference type="Gene3D" id="1.20.1560.10">
    <property type="entry name" value="ABC transporter type 1, transmembrane domain"/>
    <property type="match status" value="1"/>
</dbReference>
<feature type="transmembrane region" description="Helical" evidence="9">
    <location>
        <begin position="25"/>
        <end position="51"/>
    </location>
</feature>
<evidence type="ECO:0000256" key="2">
    <source>
        <dbReference type="ARBA" id="ARBA00022448"/>
    </source>
</evidence>
<evidence type="ECO:0000256" key="1">
    <source>
        <dbReference type="ARBA" id="ARBA00004651"/>
    </source>
</evidence>
<evidence type="ECO:0000259" key="11">
    <source>
        <dbReference type="PROSITE" id="PS50929"/>
    </source>
</evidence>
<dbReference type="InterPro" id="IPR039421">
    <property type="entry name" value="Type_1_exporter"/>
</dbReference>
<protein>
    <submittedName>
        <fullName evidence="12">ABC transporter permease</fullName>
    </submittedName>
</protein>
<evidence type="ECO:0000256" key="5">
    <source>
        <dbReference type="ARBA" id="ARBA00022741"/>
    </source>
</evidence>
<dbReference type="FunFam" id="3.40.50.300:FF:000221">
    <property type="entry name" value="Multidrug ABC transporter ATP-binding protein"/>
    <property type="match status" value="1"/>
</dbReference>
<dbReference type="GO" id="GO:0016887">
    <property type="term" value="F:ATP hydrolysis activity"/>
    <property type="evidence" value="ECO:0007669"/>
    <property type="project" value="InterPro"/>
</dbReference>
<keyword evidence="4 9" id="KW-0812">Transmembrane</keyword>
<dbReference type="InterPro" id="IPR036640">
    <property type="entry name" value="ABC1_TM_sf"/>
</dbReference>
<dbReference type="PROSITE" id="PS50893">
    <property type="entry name" value="ABC_TRANSPORTER_2"/>
    <property type="match status" value="1"/>
</dbReference>
<dbReference type="InterPro" id="IPR027417">
    <property type="entry name" value="P-loop_NTPase"/>
</dbReference>
<dbReference type="InterPro" id="IPR003593">
    <property type="entry name" value="AAA+_ATPase"/>
</dbReference>
<evidence type="ECO:0000256" key="7">
    <source>
        <dbReference type="ARBA" id="ARBA00022989"/>
    </source>
</evidence>
<evidence type="ECO:0000259" key="10">
    <source>
        <dbReference type="PROSITE" id="PS50893"/>
    </source>
</evidence>
<feature type="transmembrane region" description="Helical" evidence="9">
    <location>
        <begin position="134"/>
        <end position="160"/>
    </location>
</feature>
<accession>A0A350H9U9</accession>
<dbReference type="CDD" id="cd18544">
    <property type="entry name" value="ABC_6TM_TmrA_like"/>
    <property type="match status" value="1"/>
</dbReference>
<feature type="transmembrane region" description="Helical" evidence="9">
    <location>
        <begin position="260"/>
        <end position="288"/>
    </location>
</feature>
<dbReference type="GO" id="GO:0005524">
    <property type="term" value="F:ATP binding"/>
    <property type="evidence" value="ECO:0007669"/>
    <property type="project" value="UniProtKB-KW"/>
</dbReference>
<dbReference type="Gene3D" id="3.40.50.300">
    <property type="entry name" value="P-loop containing nucleotide triphosphate hydrolases"/>
    <property type="match status" value="1"/>
</dbReference>
<gene>
    <name evidence="12" type="ORF">DCW38_03955</name>
</gene>
<dbReference type="PROSITE" id="PS50929">
    <property type="entry name" value="ABC_TM1F"/>
    <property type="match status" value="1"/>
</dbReference>
<evidence type="ECO:0000313" key="12">
    <source>
        <dbReference type="EMBL" id="HAV92315.1"/>
    </source>
</evidence>
<dbReference type="SUPFAM" id="SSF52540">
    <property type="entry name" value="P-loop containing nucleoside triphosphate hydrolases"/>
    <property type="match status" value="1"/>
</dbReference>
<dbReference type="AlphaFoldDB" id="A0A350H9U9"/>
<dbReference type="GO" id="GO:0015421">
    <property type="term" value="F:ABC-type oligopeptide transporter activity"/>
    <property type="evidence" value="ECO:0007669"/>
    <property type="project" value="TreeGrafter"/>
</dbReference>
<evidence type="ECO:0000256" key="8">
    <source>
        <dbReference type="ARBA" id="ARBA00023136"/>
    </source>
</evidence>
<feature type="domain" description="ABC transporter" evidence="10">
    <location>
        <begin position="343"/>
        <end position="576"/>
    </location>
</feature>
<comment type="subcellular location">
    <subcellularLocation>
        <location evidence="1">Cell membrane</location>
        <topology evidence="1">Multi-pass membrane protein</topology>
    </subcellularLocation>
</comment>
<keyword evidence="7 9" id="KW-1133">Transmembrane helix</keyword>
<dbReference type="Pfam" id="PF00664">
    <property type="entry name" value="ABC_membrane"/>
    <property type="match status" value="1"/>
</dbReference>
<reference evidence="12 13" key="1">
    <citation type="journal article" date="2018" name="Nat. Biotechnol.">
        <title>A standardized bacterial taxonomy based on genome phylogeny substantially revises the tree of life.</title>
        <authorList>
            <person name="Parks D.H."/>
            <person name="Chuvochina M."/>
            <person name="Waite D.W."/>
            <person name="Rinke C."/>
            <person name="Skarshewski A."/>
            <person name="Chaumeil P.A."/>
            <person name="Hugenholtz P."/>
        </authorList>
    </citation>
    <scope>NUCLEOTIDE SEQUENCE [LARGE SCALE GENOMIC DNA]</scope>
    <source>
        <strain evidence="12">UBA9956</strain>
    </source>
</reference>
<dbReference type="InterPro" id="IPR003439">
    <property type="entry name" value="ABC_transporter-like_ATP-bd"/>
</dbReference>
<keyword evidence="5" id="KW-0547">Nucleotide-binding</keyword>
<evidence type="ECO:0000256" key="9">
    <source>
        <dbReference type="SAM" id="Phobius"/>
    </source>
</evidence>
<feature type="transmembrane region" description="Helical" evidence="9">
    <location>
        <begin position="63"/>
        <end position="83"/>
    </location>
</feature>